<proteinExistence type="predicted"/>
<keyword evidence="1" id="KW-1133">Transmembrane helix</keyword>
<accession>A0A1I3STF6</accession>
<protein>
    <submittedName>
        <fullName evidence="2">Uncharacterized protein</fullName>
    </submittedName>
</protein>
<keyword evidence="1" id="KW-0812">Transmembrane</keyword>
<keyword evidence="3" id="KW-1185">Reference proteome</keyword>
<gene>
    <name evidence="2" type="ORF">SAMN05443431_11148</name>
</gene>
<dbReference type="AlphaFoldDB" id="A0A1I3STF6"/>
<sequence>MEEQLLNVVMYSVPSIITGVIAYLFFREHMQNEEERRKFNIVKTLSKESLPVRLQAYERLALFLERISPNKLLLRVAPLSSDKQAYEDLLIKSIEQEFEHNLSQQIYLSDDCWTIVTASKSATIQLIRKVSMSEKIDSASKLREAILNEMLDKAAPSNAGLHYIKKEVAEIW</sequence>
<dbReference type="RefSeq" id="WP_090842067.1">
    <property type="nucleotide sequence ID" value="NZ_CANLBQ010000001.1"/>
</dbReference>
<evidence type="ECO:0000256" key="1">
    <source>
        <dbReference type="SAM" id="Phobius"/>
    </source>
</evidence>
<organism evidence="2 3">
    <name type="scientific">Olleya namhaensis</name>
    <dbReference type="NCBI Taxonomy" id="1144750"/>
    <lineage>
        <taxon>Bacteria</taxon>
        <taxon>Pseudomonadati</taxon>
        <taxon>Bacteroidota</taxon>
        <taxon>Flavobacteriia</taxon>
        <taxon>Flavobacteriales</taxon>
        <taxon>Flavobacteriaceae</taxon>
    </lineage>
</organism>
<dbReference type="STRING" id="1144750.SAMN05443431_11148"/>
<reference evidence="3" key="1">
    <citation type="submission" date="2016-10" db="EMBL/GenBank/DDBJ databases">
        <authorList>
            <person name="Varghese N."/>
            <person name="Submissions S."/>
        </authorList>
    </citation>
    <scope>NUCLEOTIDE SEQUENCE [LARGE SCALE GENOMIC DNA]</scope>
    <source>
        <strain evidence="3">DSM 28881</strain>
    </source>
</reference>
<name>A0A1I3STF6_9FLAO</name>
<dbReference type="InterPro" id="IPR057695">
    <property type="entry name" value="DUF7935"/>
</dbReference>
<dbReference type="Proteomes" id="UP000199559">
    <property type="component" value="Unassembled WGS sequence"/>
</dbReference>
<evidence type="ECO:0000313" key="2">
    <source>
        <dbReference type="EMBL" id="SFJ60746.1"/>
    </source>
</evidence>
<dbReference type="EMBL" id="FORM01000011">
    <property type="protein sequence ID" value="SFJ60746.1"/>
    <property type="molecule type" value="Genomic_DNA"/>
</dbReference>
<evidence type="ECO:0000313" key="3">
    <source>
        <dbReference type="Proteomes" id="UP000199559"/>
    </source>
</evidence>
<feature type="transmembrane region" description="Helical" evidence="1">
    <location>
        <begin position="6"/>
        <end position="26"/>
    </location>
</feature>
<dbReference type="Pfam" id="PF25589">
    <property type="entry name" value="DUF7935"/>
    <property type="match status" value="1"/>
</dbReference>
<keyword evidence="1" id="KW-0472">Membrane</keyword>